<sequence length="281" mass="31168">MPHSLSESSSTLCLPVCARKRLLDIQAAHYVSLPTADFSPSPLFGSQLVMMSLEVVQTAEPSKVNPYNGKARKNLNTSLSRSGSADSNNKPRSGTNESSIIVRYTNTDQQQQGTASGRSDSAMSMRSNTSSLGHRERPTSLAPARRVSPSEYSDSDEEDERNVLEVPGLSKIKHSESMGSLSSMYSAIGGKGDYAISGEVRFGVWYSRDGLLKVHVEQARDLAAARKEGYSYPYVKVYLLPDRTKHTKRKTGFMRRTVSPRYDETFKVHIRTRGMMYSLTH</sequence>
<dbReference type="Pfam" id="PF00168">
    <property type="entry name" value="C2"/>
    <property type="match status" value="1"/>
</dbReference>
<proteinExistence type="predicted"/>
<dbReference type="SUPFAM" id="SSF49562">
    <property type="entry name" value="C2 domain (Calcium/lipid-binding domain, CaLB)"/>
    <property type="match status" value="1"/>
</dbReference>
<accession>A0AA35TJ82</accession>
<dbReference type="EMBL" id="CASHTH010003741">
    <property type="protein sequence ID" value="CAI8048694.1"/>
    <property type="molecule type" value="Genomic_DNA"/>
</dbReference>
<dbReference type="PROSITE" id="PS50004">
    <property type="entry name" value="C2"/>
    <property type="match status" value="1"/>
</dbReference>
<keyword evidence="4" id="KW-1185">Reference proteome</keyword>
<protein>
    <submittedName>
        <fullName evidence="3">Synaptotagmin-like protein 4</fullName>
    </submittedName>
</protein>
<dbReference type="Proteomes" id="UP001174909">
    <property type="component" value="Unassembled WGS sequence"/>
</dbReference>
<evidence type="ECO:0000313" key="4">
    <source>
        <dbReference type="Proteomes" id="UP001174909"/>
    </source>
</evidence>
<name>A0AA35TJ82_GEOBA</name>
<comment type="caution">
    <text evidence="3">The sequence shown here is derived from an EMBL/GenBank/DDBJ whole genome shotgun (WGS) entry which is preliminary data.</text>
</comment>
<feature type="compositionally biased region" description="Polar residues" evidence="1">
    <location>
        <begin position="74"/>
        <end position="132"/>
    </location>
</feature>
<dbReference type="GO" id="GO:0006887">
    <property type="term" value="P:exocytosis"/>
    <property type="evidence" value="ECO:0007669"/>
    <property type="project" value="TreeGrafter"/>
</dbReference>
<feature type="region of interest" description="Disordered" evidence="1">
    <location>
        <begin position="59"/>
        <end position="163"/>
    </location>
</feature>
<gene>
    <name evidence="3" type="ORF">GBAR_LOCUS26845</name>
</gene>
<reference evidence="3" key="1">
    <citation type="submission" date="2023-03" db="EMBL/GenBank/DDBJ databases">
        <authorList>
            <person name="Steffen K."/>
            <person name="Cardenas P."/>
        </authorList>
    </citation>
    <scope>NUCLEOTIDE SEQUENCE</scope>
</reference>
<dbReference type="PANTHER" id="PTHR45716:SF2">
    <property type="entry name" value="BITESIZE, ISOFORM I"/>
    <property type="match status" value="1"/>
</dbReference>
<organism evidence="3 4">
    <name type="scientific">Geodia barretti</name>
    <name type="common">Barrett's horny sponge</name>
    <dbReference type="NCBI Taxonomy" id="519541"/>
    <lineage>
        <taxon>Eukaryota</taxon>
        <taxon>Metazoa</taxon>
        <taxon>Porifera</taxon>
        <taxon>Demospongiae</taxon>
        <taxon>Heteroscleromorpha</taxon>
        <taxon>Tetractinellida</taxon>
        <taxon>Astrophorina</taxon>
        <taxon>Geodiidae</taxon>
        <taxon>Geodia</taxon>
    </lineage>
</organism>
<dbReference type="GO" id="GO:0042043">
    <property type="term" value="F:neurexin family protein binding"/>
    <property type="evidence" value="ECO:0007669"/>
    <property type="project" value="TreeGrafter"/>
</dbReference>
<evidence type="ECO:0000259" key="2">
    <source>
        <dbReference type="PROSITE" id="PS50004"/>
    </source>
</evidence>
<evidence type="ECO:0000313" key="3">
    <source>
        <dbReference type="EMBL" id="CAI8048694.1"/>
    </source>
</evidence>
<dbReference type="Gene3D" id="2.60.40.150">
    <property type="entry name" value="C2 domain"/>
    <property type="match status" value="1"/>
</dbReference>
<evidence type="ECO:0000256" key="1">
    <source>
        <dbReference type="SAM" id="MobiDB-lite"/>
    </source>
</evidence>
<dbReference type="AlphaFoldDB" id="A0AA35TJ82"/>
<feature type="domain" description="C2" evidence="2">
    <location>
        <begin position="196"/>
        <end position="281"/>
    </location>
</feature>
<dbReference type="PANTHER" id="PTHR45716">
    <property type="entry name" value="BITESIZE, ISOFORM I"/>
    <property type="match status" value="1"/>
</dbReference>
<dbReference type="InterPro" id="IPR035892">
    <property type="entry name" value="C2_domain_sf"/>
</dbReference>
<dbReference type="InterPro" id="IPR000008">
    <property type="entry name" value="C2_dom"/>
</dbReference>